<dbReference type="Pfam" id="PF04519">
    <property type="entry name" value="Bactofilin"/>
    <property type="match status" value="1"/>
</dbReference>
<evidence type="ECO:0000313" key="2">
    <source>
        <dbReference type="EMBL" id="TWI06070.1"/>
    </source>
</evidence>
<dbReference type="Proteomes" id="UP000315167">
    <property type="component" value="Unassembled WGS sequence"/>
</dbReference>
<comment type="caution">
    <text evidence="2">The sequence shown here is derived from an EMBL/GenBank/DDBJ whole genome shotgun (WGS) entry which is preliminary data.</text>
</comment>
<gene>
    <name evidence="2" type="ORF">IP90_00333</name>
</gene>
<name>A0A562LEH8_9GAMM</name>
<dbReference type="OrthoDB" id="5294247at2"/>
<proteinExistence type="inferred from homology"/>
<comment type="similarity">
    <text evidence="1">Belongs to the bactofilin family.</text>
</comment>
<evidence type="ECO:0000313" key="3">
    <source>
        <dbReference type="Proteomes" id="UP000315167"/>
    </source>
</evidence>
<dbReference type="RefSeq" id="WP_144897871.1">
    <property type="nucleotide sequence ID" value="NZ_VLKN01000001.1"/>
</dbReference>
<dbReference type="EMBL" id="VLKN01000001">
    <property type="protein sequence ID" value="TWI06070.1"/>
    <property type="molecule type" value="Genomic_DNA"/>
</dbReference>
<dbReference type="InterPro" id="IPR007607">
    <property type="entry name" value="BacA/B"/>
</dbReference>
<keyword evidence="3" id="KW-1185">Reference proteome</keyword>
<protein>
    <submittedName>
        <fullName evidence="2">Cytoskeletal protein CcmA (Bactofilin family)</fullName>
    </submittedName>
</protein>
<accession>A0A562LEH8</accession>
<reference evidence="2 3" key="1">
    <citation type="journal article" date="2015" name="Stand. Genomic Sci.">
        <title>Genomic Encyclopedia of Bacterial and Archaeal Type Strains, Phase III: the genomes of soil and plant-associated and newly described type strains.</title>
        <authorList>
            <person name="Whitman W.B."/>
            <person name="Woyke T."/>
            <person name="Klenk H.P."/>
            <person name="Zhou Y."/>
            <person name="Lilburn T.G."/>
            <person name="Beck B.J."/>
            <person name="De Vos P."/>
            <person name="Vandamme P."/>
            <person name="Eisen J.A."/>
            <person name="Garrity G."/>
            <person name="Hugenholtz P."/>
            <person name="Kyrpides N.C."/>
        </authorList>
    </citation>
    <scope>NUCLEOTIDE SEQUENCE [LARGE SCALE GENOMIC DNA]</scope>
    <source>
        <strain evidence="2 3">CGMCC 1.10821</strain>
    </source>
</reference>
<dbReference type="PANTHER" id="PTHR35024:SF4">
    <property type="entry name" value="POLYMER-FORMING CYTOSKELETAL PROTEIN"/>
    <property type="match status" value="1"/>
</dbReference>
<organism evidence="2 3">
    <name type="scientific">Luteimonas cucumeris</name>
    <dbReference type="NCBI Taxonomy" id="985012"/>
    <lineage>
        <taxon>Bacteria</taxon>
        <taxon>Pseudomonadati</taxon>
        <taxon>Pseudomonadota</taxon>
        <taxon>Gammaproteobacteria</taxon>
        <taxon>Lysobacterales</taxon>
        <taxon>Lysobacteraceae</taxon>
        <taxon>Luteimonas</taxon>
    </lineage>
</organism>
<dbReference type="AlphaFoldDB" id="A0A562LEH8"/>
<evidence type="ECO:0000256" key="1">
    <source>
        <dbReference type="ARBA" id="ARBA00044755"/>
    </source>
</evidence>
<dbReference type="PANTHER" id="PTHR35024">
    <property type="entry name" value="HYPOTHETICAL CYTOSOLIC PROTEIN"/>
    <property type="match status" value="1"/>
</dbReference>
<sequence length="149" mass="15773">MFDRDKERIKRAQRTGQVDTLIGDKVVIRGDISFSGGLYLQGRVHGSISAQDPGAILTVADNGYVEGEVRAPVVVINGELRGDVHASERVELAGNARVQGNIHYKVVEMAAGAAISGRLLHLETPVALPAPEAGEALPERALLLNTATA</sequence>